<sequence>SMSLLASFSGTDNYKDALGWLSTQQKNDEQLNKVREACHEDRKEAREFCVEEDCLFHKGRWRADKPVIKQAVLPNYGELRMTIMNEFHEFSIHGSAQLLCGMVQQAYWWPSVRKDCKAFVRQCAICQRSTKTASDICVPRSGQRLQVPLPWYAVGSDVFMLGRELEAEFNLHWSAMLTITCAYTGFTVLVPLSEP</sequence>
<dbReference type="EMBL" id="JAAPAO010002517">
    <property type="protein sequence ID" value="KAF4647575.1"/>
    <property type="molecule type" value="Genomic_DNA"/>
</dbReference>
<feature type="domain" description="Integrase zinc-binding" evidence="1">
    <location>
        <begin position="78"/>
        <end position="130"/>
    </location>
</feature>
<keyword evidence="3" id="KW-1185">Reference proteome</keyword>
<organism evidence="2 3">
    <name type="scientific">Perkinsus chesapeaki</name>
    <name type="common">Clam parasite</name>
    <name type="synonym">Perkinsus andrewsi</name>
    <dbReference type="NCBI Taxonomy" id="330153"/>
    <lineage>
        <taxon>Eukaryota</taxon>
        <taxon>Sar</taxon>
        <taxon>Alveolata</taxon>
        <taxon>Perkinsozoa</taxon>
        <taxon>Perkinsea</taxon>
        <taxon>Perkinsida</taxon>
        <taxon>Perkinsidae</taxon>
        <taxon>Perkinsus</taxon>
    </lineage>
</organism>
<protein>
    <recommendedName>
        <fullName evidence="1">Integrase zinc-binding domain-containing protein</fullName>
    </recommendedName>
</protein>
<dbReference type="OrthoDB" id="422540at2759"/>
<dbReference type="AlphaFoldDB" id="A0A7J6KJU4"/>
<feature type="non-terminal residue" evidence="2">
    <location>
        <position position="195"/>
    </location>
</feature>
<evidence type="ECO:0000259" key="1">
    <source>
        <dbReference type="Pfam" id="PF17921"/>
    </source>
</evidence>
<proteinExistence type="predicted"/>
<dbReference type="InterPro" id="IPR041588">
    <property type="entry name" value="Integrase_H2C2"/>
</dbReference>
<dbReference type="Pfam" id="PF17921">
    <property type="entry name" value="Integrase_H2C2"/>
    <property type="match status" value="1"/>
</dbReference>
<dbReference type="Proteomes" id="UP000591131">
    <property type="component" value="Unassembled WGS sequence"/>
</dbReference>
<reference evidence="2 3" key="1">
    <citation type="submission" date="2020-04" db="EMBL/GenBank/DDBJ databases">
        <title>Perkinsus chesapeaki whole genome sequence.</title>
        <authorList>
            <person name="Bogema D.R."/>
        </authorList>
    </citation>
    <scope>NUCLEOTIDE SEQUENCE [LARGE SCALE GENOMIC DNA]</scope>
    <source>
        <strain evidence="2">ATCC PRA-425</strain>
    </source>
</reference>
<comment type="caution">
    <text evidence="2">The sequence shown here is derived from an EMBL/GenBank/DDBJ whole genome shotgun (WGS) entry which is preliminary data.</text>
</comment>
<feature type="non-terminal residue" evidence="2">
    <location>
        <position position="1"/>
    </location>
</feature>
<dbReference type="InterPro" id="IPR050951">
    <property type="entry name" value="Retrovirus_Pol_polyprotein"/>
</dbReference>
<dbReference type="PANTHER" id="PTHR37984">
    <property type="entry name" value="PROTEIN CBG26694"/>
    <property type="match status" value="1"/>
</dbReference>
<evidence type="ECO:0000313" key="3">
    <source>
        <dbReference type="Proteomes" id="UP000591131"/>
    </source>
</evidence>
<gene>
    <name evidence="2" type="ORF">FOL47_004433</name>
</gene>
<dbReference type="PANTHER" id="PTHR37984:SF5">
    <property type="entry name" value="PROTEIN NYNRIN-LIKE"/>
    <property type="match status" value="1"/>
</dbReference>
<dbReference type="Gene3D" id="1.10.340.70">
    <property type="match status" value="1"/>
</dbReference>
<evidence type="ECO:0000313" key="2">
    <source>
        <dbReference type="EMBL" id="KAF4647575.1"/>
    </source>
</evidence>
<accession>A0A7J6KJU4</accession>
<name>A0A7J6KJU4_PERCH</name>